<dbReference type="Proteomes" id="UP000003085">
    <property type="component" value="Unassembled WGS sequence"/>
</dbReference>
<organism evidence="1 2">
    <name type="scientific">Acinetobacter haemolyticus ATCC 19194</name>
    <dbReference type="NCBI Taxonomy" id="707232"/>
    <lineage>
        <taxon>Bacteria</taxon>
        <taxon>Pseudomonadati</taxon>
        <taxon>Pseudomonadota</taxon>
        <taxon>Gammaproteobacteria</taxon>
        <taxon>Moraxellales</taxon>
        <taxon>Moraxellaceae</taxon>
        <taxon>Acinetobacter</taxon>
    </lineage>
</organism>
<comment type="caution">
    <text evidence="1">The sequence shown here is derived from an EMBL/GenBank/DDBJ whole genome shotgun (WGS) entry which is preliminary data.</text>
</comment>
<evidence type="ECO:0000313" key="1">
    <source>
        <dbReference type="EMBL" id="EFF81473.1"/>
    </source>
</evidence>
<reference evidence="2" key="1">
    <citation type="submission" date="2010-03" db="EMBL/GenBank/DDBJ databases">
        <title>Complete sequence of Mobiluncus curtisii ATCC 43063.</title>
        <authorList>
            <person name="Muzny D."/>
            <person name="Qin X."/>
            <person name="Deng J."/>
            <person name="Jiang H."/>
            <person name="Liu Y."/>
            <person name="Qu J."/>
            <person name="Song X.-Z."/>
            <person name="Zhang L."/>
            <person name="Thornton R."/>
            <person name="Coyle M."/>
            <person name="Francisco L."/>
            <person name="Jackson L."/>
            <person name="Javaid M."/>
            <person name="Korchina V."/>
            <person name="Kovar C."/>
            <person name="Mata R."/>
            <person name="Mathew T."/>
            <person name="Ngo R."/>
            <person name="Nguyen L."/>
            <person name="Nguyen N."/>
            <person name="Okwuonu G."/>
            <person name="Ongeri F."/>
            <person name="Pham C."/>
            <person name="Simmons D."/>
            <person name="Wilczek-Boney K."/>
            <person name="Hale W."/>
            <person name="Jakkamsetti A."/>
            <person name="Pham P."/>
            <person name="Ruth R."/>
            <person name="San Lucas F."/>
            <person name="Warren J."/>
            <person name="Zhang J."/>
            <person name="Zhao Z."/>
            <person name="Zhou C."/>
            <person name="Zhu D."/>
            <person name="Lee S."/>
            <person name="Bess C."/>
            <person name="Blankenburg K."/>
            <person name="Forbes L."/>
            <person name="Fu Q."/>
            <person name="Gubbala S."/>
            <person name="Hirani K."/>
            <person name="Jayaseelan J.C."/>
            <person name="Lara F."/>
            <person name="Munidasa M."/>
            <person name="Palculict T."/>
            <person name="Patil S."/>
            <person name="Pu L.-L."/>
            <person name="Saada N."/>
            <person name="Tang L."/>
            <person name="Weissenberger G."/>
            <person name="Zhu Y."/>
            <person name="Hemphill L."/>
            <person name="Shang Y."/>
            <person name="Youmans B."/>
            <person name="Ayvaz T."/>
            <person name="Ross M."/>
            <person name="Santibanez J."/>
            <person name="Aqrawi P."/>
            <person name="Gross S."/>
            <person name="Joshi V."/>
            <person name="Fowler G."/>
            <person name="Nazareth L."/>
            <person name="Reid J."/>
            <person name="Worley K."/>
            <person name="Petrosino J."/>
            <person name="Highlander S."/>
            <person name="Gibbs R."/>
            <person name="Gibbs R."/>
        </authorList>
    </citation>
    <scope>NUCLEOTIDE SEQUENCE [LARGE SCALE GENOMIC DNA]</scope>
    <source>
        <strain evidence="2">ATCC 19194</strain>
    </source>
</reference>
<name>D4XTN2_ACIHA</name>
<protein>
    <submittedName>
        <fullName evidence="1">Uncharacterized protein</fullName>
    </submittedName>
</protein>
<evidence type="ECO:0000313" key="2">
    <source>
        <dbReference type="Proteomes" id="UP000003085"/>
    </source>
</evidence>
<proteinExistence type="predicted"/>
<dbReference type="HOGENOM" id="CLU_3245820_0_0_6"/>
<accession>D4XTN2</accession>
<dbReference type="EMBL" id="ADMT01000226">
    <property type="protein sequence ID" value="EFF81473.1"/>
    <property type="molecule type" value="Genomic_DNA"/>
</dbReference>
<sequence>MDKAAICFHHLPFNAVIRLCCYINHVIENSLGENTGNSKGSI</sequence>
<gene>
    <name evidence="1" type="ORF">HMP0015_3074</name>
</gene>
<dbReference type="AlphaFoldDB" id="D4XTN2"/>